<dbReference type="InParanoid" id="A0A2H3CTB9"/>
<dbReference type="AlphaFoldDB" id="A0A2H3CTB9"/>
<dbReference type="Proteomes" id="UP000217790">
    <property type="component" value="Unassembled WGS sequence"/>
</dbReference>
<evidence type="ECO:0000313" key="1">
    <source>
        <dbReference type="EMBL" id="PBK81688.1"/>
    </source>
</evidence>
<evidence type="ECO:0000313" key="2">
    <source>
        <dbReference type="Proteomes" id="UP000217790"/>
    </source>
</evidence>
<accession>A0A2H3CTB9</accession>
<sequence length="144" mass="16002">MSEAHLFSVCETSSNTTLKVGPAGIAVLFGSTSSFRRRRATLNADYDLLYLGNDQILLTVHGQVVDPRSDEEDFKVAVDQSIVLCFNEVISGPWPLVAISHQMVLRDQAWLPASQFLSADSSMYQVPRGPESYTWSYLRTDLGE</sequence>
<name>A0A2H3CTB9_ARMGA</name>
<protein>
    <submittedName>
        <fullName evidence="1">Uncharacterized protein</fullName>
    </submittedName>
</protein>
<reference evidence="2" key="1">
    <citation type="journal article" date="2017" name="Nat. Ecol. Evol.">
        <title>Genome expansion and lineage-specific genetic innovations in the forest pathogenic fungi Armillaria.</title>
        <authorList>
            <person name="Sipos G."/>
            <person name="Prasanna A.N."/>
            <person name="Walter M.C."/>
            <person name="O'Connor E."/>
            <person name="Balint B."/>
            <person name="Krizsan K."/>
            <person name="Kiss B."/>
            <person name="Hess J."/>
            <person name="Varga T."/>
            <person name="Slot J."/>
            <person name="Riley R."/>
            <person name="Boka B."/>
            <person name="Rigling D."/>
            <person name="Barry K."/>
            <person name="Lee J."/>
            <person name="Mihaltcheva S."/>
            <person name="LaButti K."/>
            <person name="Lipzen A."/>
            <person name="Waldron R."/>
            <person name="Moloney N.M."/>
            <person name="Sperisen C."/>
            <person name="Kredics L."/>
            <person name="Vagvoelgyi C."/>
            <person name="Patrignani A."/>
            <person name="Fitzpatrick D."/>
            <person name="Nagy I."/>
            <person name="Doyle S."/>
            <person name="Anderson J.B."/>
            <person name="Grigoriev I.V."/>
            <person name="Gueldener U."/>
            <person name="Muensterkoetter M."/>
            <person name="Nagy L.G."/>
        </authorList>
    </citation>
    <scope>NUCLEOTIDE SEQUENCE [LARGE SCALE GENOMIC DNA]</scope>
    <source>
        <strain evidence="2">Ar21-2</strain>
    </source>
</reference>
<dbReference type="OrthoDB" id="3265156at2759"/>
<keyword evidence="2" id="KW-1185">Reference proteome</keyword>
<gene>
    <name evidence="1" type="ORF">ARMGADRAFT_1090945</name>
</gene>
<proteinExistence type="predicted"/>
<dbReference type="EMBL" id="KZ293725">
    <property type="protein sequence ID" value="PBK81688.1"/>
    <property type="molecule type" value="Genomic_DNA"/>
</dbReference>
<organism evidence="1 2">
    <name type="scientific">Armillaria gallica</name>
    <name type="common">Bulbous honey fungus</name>
    <name type="synonym">Armillaria bulbosa</name>
    <dbReference type="NCBI Taxonomy" id="47427"/>
    <lineage>
        <taxon>Eukaryota</taxon>
        <taxon>Fungi</taxon>
        <taxon>Dikarya</taxon>
        <taxon>Basidiomycota</taxon>
        <taxon>Agaricomycotina</taxon>
        <taxon>Agaricomycetes</taxon>
        <taxon>Agaricomycetidae</taxon>
        <taxon>Agaricales</taxon>
        <taxon>Marasmiineae</taxon>
        <taxon>Physalacriaceae</taxon>
        <taxon>Armillaria</taxon>
    </lineage>
</organism>